<evidence type="ECO:0000313" key="7">
    <source>
        <dbReference type="EMBL" id="AER56193.1"/>
    </source>
</evidence>
<name>G7UTU0_PSEUP</name>
<dbReference type="SUPFAM" id="SSF111369">
    <property type="entry name" value="HlyD-like secretion proteins"/>
    <property type="match status" value="2"/>
</dbReference>
<dbReference type="InterPro" id="IPR050739">
    <property type="entry name" value="MFP"/>
</dbReference>
<evidence type="ECO:0000256" key="1">
    <source>
        <dbReference type="ARBA" id="ARBA00009477"/>
    </source>
</evidence>
<evidence type="ECO:0000256" key="2">
    <source>
        <dbReference type="SAM" id="Coils"/>
    </source>
</evidence>
<keyword evidence="4" id="KW-0472">Membrane</keyword>
<dbReference type="InterPro" id="IPR058625">
    <property type="entry name" value="MdtA-like_BSH"/>
</dbReference>
<dbReference type="PANTHER" id="PTHR30386">
    <property type="entry name" value="MEMBRANE FUSION SUBUNIT OF EMRAB-TOLC MULTIDRUG EFFLUX PUMP"/>
    <property type="match status" value="1"/>
</dbReference>
<feature type="compositionally biased region" description="Basic and acidic residues" evidence="3">
    <location>
        <begin position="1"/>
        <end position="30"/>
    </location>
</feature>
<reference evidence="7 8" key="1">
    <citation type="journal article" date="2012" name="J. Bacteriol.">
        <title>Complete Genome Sequence of the BTEX-Degrading Bacterium Pseudoxanthomonas spadix BD-a59.</title>
        <authorList>
            <person name="Lee S.H."/>
            <person name="Jin H.M."/>
            <person name="Lee H.J."/>
            <person name="Kim J.M."/>
            <person name="Jeon C.O."/>
        </authorList>
    </citation>
    <scope>NUCLEOTIDE SEQUENCE [LARGE SCALE GENOMIC DNA]</scope>
    <source>
        <strain evidence="7 8">BD-a59</strain>
    </source>
</reference>
<organism evidence="7 8">
    <name type="scientific">Pseudoxanthomonas spadix (strain BD-a59)</name>
    <dbReference type="NCBI Taxonomy" id="1045855"/>
    <lineage>
        <taxon>Bacteria</taxon>
        <taxon>Pseudomonadati</taxon>
        <taxon>Pseudomonadota</taxon>
        <taxon>Gammaproteobacteria</taxon>
        <taxon>Lysobacterales</taxon>
        <taxon>Lysobacteraceae</taxon>
        <taxon>Pseudoxanthomonas</taxon>
    </lineage>
</organism>
<evidence type="ECO:0000259" key="6">
    <source>
        <dbReference type="Pfam" id="PF25954"/>
    </source>
</evidence>
<feature type="transmembrane region" description="Helical" evidence="4">
    <location>
        <begin position="62"/>
        <end position="84"/>
    </location>
</feature>
<feature type="compositionally biased region" description="Basic and acidic residues" evidence="3">
    <location>
        <begin position="397"/>
        <end position="418"/>
    </location>
</feature>
<keyword evidence="8" id="KW-1185">Reference proteome</keyword>
<dbReference type="KEGG" id="psd:DSC_07710"/>
<feature type="domain" description="CusB-like beta-barrel" evidence="6">
    <location>
        <begin position="304"/>
        <end position="345"/>
    </location>
</feature>
<evidence type="ECO:0000259" key="5">
    <source>
        <dbReference type="Pfam" id="PF25917"/>
    </source>
</evidence>
<dbReference type="EMBL" id="CP003093">
    <property type="protein sequence ID" value="AER56193.1"/>
    <property type="molecule type" value="Genomic_DNA"/>
</dbReference>
<feature type="region of interest" description="Disordered" evidence="3">
    <location>
        <begin position="1"/>
        <end position="57"/>
    </location>
</feature>
<comment type="similarity">
    <text evidence="1">Belongs to the membrane fusion protein (MFP) (TC 8.A.1) family.</text>
</comment>
<gene>
    <name evidence="7" type="ordered locus">DSC_07710</name>
</gene>
<dbReference type="eggNOG" id="COG1566">
    <property type="taxonomic scope" value="Bacteria"/>
</dbReference>
<dbReference type="Pfam" id="PF25954">
    <property type="entry name" value="Beta-barrel_RND_2"/>
    <property type="match status" value="1"/>
</dbReference>
<evidence type="ECO:0000256" key="3">
    <source>
        <dbReference type="SAM" id="MobiDB-lite"/>
    </source>
</evidence>
<dbReference type="Gene3D" id="1.10.287.470">
    <property type="entry name" value="Helix hairpin bin"/>
    <property type="match status" value="2"/>
</dbReference>
<evidence type="ECO:0000313" key="8">
    <source>
        <dbReference type="Proteomes" id="UP000005870"/>
    </source>
</evidence>
<dbReference type="RefSeq" id="WP_014160369.1">
    <property type="nucleotide sequence ID" value="NC_016147.2"/>
</dbReference>
<dbReference type="Pfam" id="PF25917">
    <property type="entry name" value="BSH_RND"/>
    <property type="match status" value="1"/>
</dbReference>
<dbReference type="PANTHER" id="PTHR30386:SF24">
    <property type="entry name" value="MULTIDRUG RESISTANCE EFFLUX PUMP"/>
    <property type="match status" value="1"/>
</dbReference>
<accession>G7UTU0</accession>
<proteinExistence type="inferred from homology"/>
<dbReference type="Proteomes" id="UP000005870">
    <property type="component" value="Chromosome"/>
</dbReference>
<keyword evidence="4" id="KW-1133">Transmembrane helix</keyword>
<keyword evidence="4" id="KW-0812">Transmembrane</keyword>
<dbReference type="Gene3D" id="2.40.30.170">
    <property type="match status" value="1"/>
</dbReference>
<dbReference type="Gene3D" id="2.40.50.100">
    <property type="match status" value="1"/>
</dbReference>
<sequence length="418" mass="44912">MSQHEDDDHNDQARARDKDRGKDQGRDQGKDNGQGGADGQAGGADKDGPGKPSPLKNPKVKWTLIVAGILALVLLIAWLVYHLLVGRYLQETNDAYLQADSVAVAPRVNGYVTAIYVQDHAWVKAGQPLLQIDDRTYRAQLEQAQAAVALRQADIEAAQAGLDGYRAQLAQSRTQVTSAAVQLKFANAEVARFAPLAASGADTHEHQEQLQQQRDQAKAQYEAAMAQVTSAQSQIAAGEAQLEQARAGLKQAQANVDQAQVAVEDTHLKAAIDGRVGDKTVQVGQFLGAGTRTMTIVPIHALYLTANYKETQVGLMREGQPVEIEVDALPGVSLQGHVQSLSPGTGAQFALLPPENATGNFTKVVQRVPVRIRVEAGPEARKVLVPGMSVIATVDTRSARDARERTEDEAERQDAARP</sequence>
<keyword evidence="2" id="KW-0175">Coiled coil</keyword>
<feature type="coiled-coil region" evidence="2">
    <location>
        <begin position="207"/>
        <end position="269"/>
    </location>
</feature>
<dbReference type="STRING" id="1045855.DSC_07710"/>
<dbReference type="HOGENOM" id="CLU_018816_15_1_6"/>
<feature type="compositionally biased region" description="Gly residues" evidence="3">
    <location>
        <begin position="32"/>
        <end position="42"/>
    </location>
</feature>
<evidence type="ECO:0000256" key="4">
    <source>
        <dbReference type="SAM" id="Phobius"/>
    </source>
</evidence>
<feature type="region of interest" description="Disordered" evidence="3">
    <location>
        <begin position="395"/>
        <end position="418"/>
    </location>
</feature>
<dbReference type="AlphaFoldDB" id="G7UTU0"/>
<dbReference type="InterPro" id="IPR058792">
    <property type="entry name" value="Beta-barrel_RND_2"/>
</dbReference>
<feature type="domain" description="Multidrug resistance protein MdtA-like barrel-sandwich hybrid" evidence="5">
    <location>
        <begin position="101"/>
        <end position="297"/>
    </location>
</feature>
<protein>
    <submittedName>
        <fullName evidence="7">Membrane fusion protein</fullName>
    </submittedName>
</protein>